<gene>
    <name evidence="2" type="ORF">DFH08DRAFT_699884</name>
</gene>
<sequence>MPSAGTAPPGAKFVGVQILRGGGALLHLNDEAAARWLKANMGDFLTRMGGTTVYKERLCNMVMRFVPVSFDPDAEGALGVVGGDNNLPEGALVKARWIKPLERRKPGQRVAHAVLGFSDPGAANRAIRDGLWIDSSRVYGHKLLSEPMRCLKCQRIGAGHIAADCTSGWEVCARCGEDHRTSTCTVTDDKRVCANCKAANLDHEGHGAADRLCPFFKDKLHYSLNRNLDAPYPYFLMSEDPSSWVTNEESGEAYVPNASAPARKAASQRDTGPKPVSGTTRGSGRSGAELLLAGSAVPCEEEKRVEGAPPRRPWMCI</sequence>
<accession>A0AAD7A1D4</accession>
<dbReference type="EMBL" id="JARIHO010000020">
    <property type="protein sequence ID" value="KAJ7347030.1"/>
    <property type="molecule type" value="Genomic_DNA"/>
</dbReference>
<organism evidence="2 3">
    <name type="scientific">Mycena albidolilacea</name>
    <dbReference type="NCBI Taxonomy" id="1033008"/>
    <lineage>
        <taxon>Eukaryota</taxon>
        <taxon>Fungi</taxon>
        <taxon>Dikarya</taxon>
        <taxon>Basidiomycota</taxon>
        <taxon>Agaricomycotina</taxon>
        <taxon>Agaricomycetes</taxon>
        <taxon>Agaricomycetidae</taxon>
        <taxon>Agaricales</taxon>
        <taxon>Marasmiineae</taxon>
        <taxon>Mycenaceae</taxon>
        <taxon>Mycena</taxon>
    </lineage>
</organism>
<evidence type="ECO:0000313" key="2">
    <source>
        <dbReference type="EMBL" id="KAJ7347030.1"/>
    </source>
</evidence>
<feature type="compositionally biased region" description="Low complexity" evidence="1">
    <location>
        <begin position="277"/>
        <end position="287"/>
    </location>
</feature>
<protein>
    <submittedName>
        <fullName evidence="2">Uncharacterized protein</fullName>
    </submittedName>
</protein>
<evidence type="ECO:0000256" key="1">
    <source>
        <dbReference type="SAM" id="MobiDB-lite"/>
    </source>
</evidence>
<feature type="region of interest" description="Disordered" evidence="1">
    <location>
        <begin position="255"/>
        <end position="317"/>
    </location>
</feature>
<keyword evidence="3" id="KW-1185">Reference proteome</keyword>
<evidence type="ECO:0000313" key="3">
    <source>
        <dbReference type="Proteomes" id="UP001218218"/>
    </source>
</evidence>
<name>A0AAD7A1D4_9AGAR</name>
<dbReference type="Proteomes" id="UP001218218">
    <property type="component" value="Unassembled WGS sequence"/>
</dbReference>
<reference evidence="2" key="1">
    <citation type="submission" date="2023-03" db="EMBL/GenBank/DDBJ databases">
        <title>Massive genome expansion in bonnet fungi (Mycena s.s.) driven by repeated elements and novel gene families across ecological guilds.</title>
        <authorList>
            <consortium name="Lawrence Berkeley National Laboratory"/>
            <person name="Harder C.B."/>
            <person name="Miyauchi S."/>
            <person name="Viragh M."/>
            <person name="Kuo A."/>
            <person name="Thoen E."/>
            <person name="Andreopoulos B."/>
            <person name="Lu D."/>
            <person name="Skrede I."/>
            <person name="Drula E."/>
            <person name="Henrissat B."/>
            <person name="Morin E."/>
            <person name="Kohler A."/>
            <person name="Barry K."/>
            <person name="LaButti K."/>
            <person name="Morin E."/>
            <person name="Salamov A."/>
            <person name="Lipzen A."/>
            <person name="Mereny Z."/>
            <person name="Hegedus B."/>
            <person name="Baldrian P."/>
            <person name="Stursova M."/>
            <person name="Weitz H."/>
            <person name="Taylor A."/>
            <person name="Grigoriev I.V."/>
            <person name="Nagy L.G."/>
            <person name="Martin F."/>
            <person name="Kauserud H."/>
        </authorList>
    </citation>
    <scope>NUCLEOTIDE SEQUENCE</scope>
    <source>
        <strain evidence="2">CBHHK002</strain>
    </source>
</reference>
<comment type="caution">
    <text evidence="2">The sequence shown here is derived from an EMBL/GenBank/DDBJ whole genome shotgun (WGS) entry which is preliminary data.</text>
</comment>
<proteinExistence type="predicted"/>
<dbReference type="AlphaFoldDB" id="A0AAD7A1D4"/>